<dbReference type="GO" id="GO:0005886">
    <property type="term" value="C:plasma membrane"/>
    <property type="evidence" value="ECO:0007669"/>
    <property type="project" value="UniProtKB-SubCell"/>
</dbReference>
<keyword evidence="5 7" id="KW-1133">Transmembrane helix</keyword>
<comment type="caution">
    <text evidence="9">The sequence shown here is derived from an EMBL/GenBank/DDBJ whole genome shotgun (WGS) entry which is preliminary data.</text>
</comment>
<keyword evidence="9" id="KW-0012">Acyltransferase</keyword>
<dbReference type="Proteomes" id="UP000235803">
    <property type="component" value="Unassembled WGS sequence"/>
</dbReference>
<feature type="transmembrane region" description="Helical" evidence="7">
    <location>
        <begin position="246"/>
        <end position="262"/>
    </location>
</feature>
<evidence type="ECO:0000256" key="4">
    <source>
        <dbReference type="ARBA" id="ARBA00022692"/>
    </source>
</evidence>
<proteinExistence type="inferred from homology"/>
<name>A0A2N7U248_9GAMM</name>
<organism evidence="9 10">
    <name type="scientific">Billgrantia endophytica</name>
    <dbReference type="NCBI Taxonomy" id="2033802"/>
    <lineage>
        <taxon>Bacteria</taxon>
        <taxon>Pseudomonadati</taxon>
        <taxon>Pseudomonadota</taxon>
        <taxon>Gammaproteobacteria</taxon>
        <taxon>Oceanospirillales</taxon>
        <taxon>Halomonadaceae</taxon>
        <taxon>Billgrantia</taxon>
    </lineage>
</organism>
<evidence type="ECO:0000259" key="8">
    <source>
        <dbReference type="Pfam" id="PF01757"/>
    </source>
</evidence>
<feature type="transmembrane region" description="Helical" evidence="7">
    <location>
        <begin position="75"/>
        <end position="96"/>
    </location>
</feature>
<dbReference type="OrthoDB" id="1072135at2"/>
<evidence type="ECO:0000256" key="1">
    <source>
        <dbReference type="ARBA" id="ARBA00004651"/>
    </source>
</evidence>
<dbReference type="RefSeq" id="WP_102654153.1">
    <property type="nucleotide sequence ID" value="NZ_PNRF01000028.1"/>
</dbReference>
<keyword evidence="10" id="KW-1185">Reference proteome</keyword>
<feature type="transmembrane region" description="Helical" evidence="7">
    <location>
        <begin position="304"/>
        <end position="325"/>
    </location>
</feature>
<dbReference type="GO" id="GO:0016413">
    <property type="term" value="F:O-acetyltransferase activity"/>
    <property type="evidence" value="ECO:0007669"/>
    <property type="project" value="TreeGrafter"/>
</dbReference>
<keyword evidence="3" id="KW-1003">Cell membrane</keyword>
<comment type="similarity">
    <text evidence="2">Belongs to the acyltransferase 3 family.</text>
</comment>
<accession>A0A2N7U248</accession>
<protein>
    <submittedName>
        <fullName evidence="9">Acyltransferase</fullName>
    </submittedName>
</protein>
<dbReference type="PANTHER" id="PTHR40074">
    <property type="entry name" value="O-ACETYLTRANSFERASE WECH"/>
    <property type="match status" value="1"/>
</dbReference>
<reference evidence="9 10" key="1">
    <citation type="submission" date="2018-01" db="EMBL/GenBank/DDBJ databases">
        <title>Halomonas endophytica sp. nov., isolated from storage liquid in the stems of Populus euphratica.</title>
        <authorList>
            <person name="Chen C."/>
        </authorList>
    </citation>
    <scope>NUCLEOTIDE SEQUENCE [LARGE SCALE GENOMIC DNA]</scope>
    <source>
        <strain evidence="9 10">MC28</strain>
    </source>
</reference>
<gene>
    <name evidence="9" type="ORF">C1H69_14455</name>
</gene>
<feature type="transmembrane region" description="Helical" evidence="7">
    <location>
        <begin position="274"/>
        <end position="292"/>
    </location>
</feature>
<dbReference type="AlphaFoldDB" id="A0A2N7U248"/>
<dbReference type="Pfam" id="PF01757">
    <property type="entry name" value="Acyl_transf_3"/>
    <property type="match status" value="1"/>
</dbReference>
<feature type="transmembrane region" description="Helical" evidence="7">
    <location>
        <begin position="7"/>
        <end position="24"/>
    </location>
</feature>
<dbReference type="PANTHER" id="PTHR40074:SF2">
    <property type="entry name" value="O-ACETYLTRANSFERASE WECH"/>
    <property type="match status" value="1"/>
</dbReference>
<feature type="transmembrane region" description="Helical" evidence="7">
    <location>
        <begin position="44"/>
        <end position="63"/>
    </location>
</feature>
<dbReference type="InterPro" id="IPR002656">
    <property type="entry name" value="Acyl_transf_3_dom"/>
</dbReference>
<evidence type="ECO:0000313" key="9">
    <source>
        <dbReference type="EMBL" id="PMR74516.1"/>
    </source>
</evidence>
<evidence type="ECO:0000256" key="5">
    <source>
        <dbReference type="ARBA" id="ARBA00022989"/>
    </source>
</evidence>
<feature type="transmembrane region" description="Helical" evidence="7">
    <location>
        <begin position="116"/>
        <end position="137"/>
    </location>
</feature>
<evidence type="ECO:0000313" key="10">
    <source>
        <dbReference type="Proteomes" id="UP000235803"/>
    </source>
</evidence>
<feature type="domain" description="Acyltransferase 3" evidence="8">
    <location>
        <begin position="6"/>
        <end position="321"/>
    </location>
</feature>
<keyword evidence="6 7" id="KW-0472">Membrane</keyword>
<dbReference type="GO" id="GO:0009246">
    <property type="term" value="P:enterobacterial common antigen biosynthetic process"/>
    <property type="evidence" value="ECO:0007669"/>
    <property type="project" value="TreeGrafter"/>
</dbReference>
<dbReference type="EMBL" id="PNRF01000028">
    <property type="protein sequence ID" value="PMR74516.1"/>
    <property type="molecule type" value="Genomic_DNA"/>
</dbReference>
<comment type="subcellular location">
    <subcellularLocation>
        <location evidence="1">Cell membrane</location>
        <topology evidence="1">Multi-pass membrane protein</topology>
    </subcellularLocation>
</comment>
<feature type="transmembrane region" description="Helical" evidence="7">
    <location>
        <begin position="176"/>
        <end position="196"/>
    </location>
</feature>
<keyword evidence="9" id="KW-0808">Transferase</keyword>
<evidence type="ECO:0000256" key="6">
    <source>
        <dbReference type="ARBA" id="ARBA00023136"/>
    </source>
</evidence>
<evidence type="ECO:0000256" key="2">
    <source>
        <dbReference type="ARBA" id="ARBA00007400"/>
    </source>
</evidence>
<sequence>MKQIEEIYWLRFYGCLAVFSFHLLDRLNQHIDNVYVDLARIPTVLGTPIFIFISIFLFSVRYGSRLPEGFLARRMKYIMVPYLVYGLIYSTTNYVSNHRANGDVGFIENMIEYLVYAGWHGYFLIIAMQFYAFYWVYSHYGLVRWMKPSPWLAIGSLVGIAYWGLTRWYGIAPPGYLLWIAPLGWIYLFFLAMLLVRHYAQLTSQRLHEVPLMRQLARPVYLVAFIALIVLLTLPGWLEYSSKETWVIPLFILFTFCVMTRLRNRPAPSMVRRVNEYSFGIYLAHPMFFAMVDVTNDAMNFSLPVYTLLLIVVGFTGSIWLNQVANRVPLGGMMFGKRLHVPGDQQTRAAQIR</sequence>
<keyword evidence="4 7" id="KW-0812">Transmembrane</keyword>
<feature type="transmembrane region" description="Helical" evidence="7">
    <location>
        <begin position="149"/>
        <end position="170"/>
    </location>
</feature>
<feature type="transmembrane region" description="Helical" evidence="7">
    <location>
        <begin position="216"/>
        <end position="234"/>
    </location>
</feature>
<evidence type="ECO:0000256" key="3">
    <source>
        <dbReference type="ARBA" id="ARBA00022475"/>
    </source>
</evidence>
<evidence type="ECO:0000256" key="7">
    <source>
        <dbReference type="SAM" id="Phobius"/>
    </source>
</evidence>